<evidence type="ECO:0000313" key="3">
    <source>
        <dbReference type="EMBL" id="CAG8445074.1"/>
    </source>
</evidence>
<keyword evidence="2" id="KW-0732">Signal</keyword>
<feature type="region of interest" description="Disordered" evidence="1">
    <location>
        <begin position="105"/>
        <end position="128"/>
    </location>
</feature>
<keyword evidence="4" id="KW-1185">Reference proteome</keyword>
<accession>A0A9N8V746</accession>
<comment type="caution">
    <text evidence="3">The sequence shown here is derived from an EMBL/GenBank/DDBJ whole genome shotgun (WGS) entry which is preliminary data.</text>
</comment>
<evidence type="ECO:0000256" key="2">
    <source>
        <dbReference type="SAM" id="SignalP"/>
    </source>
</evidence>
<feature type="signal peptide" evidence="2">
    <location>
        <begin position="1"/>
        <end position="26"/>
    </location>
</feature>
<name>A0A9N8V746_9GLOM</name>
<gene>
    <name evidence="3" type="ORF">DEBURN_LOCUS1736</name>
</gene>
<feature type="chain" id="PRO_5040390938" evidence="2">
    <location>
        <begin position="27"/>
        <end position="161"/>
    </location>
</feature>
<sequence>MNSSSYIRLYVFFLAALLTFVPIVRANCTSSAVYSLCKQRGSSNSALCTSTDYICLCDAVKAISECYRQCTDDPNTVAEAEAYSQVVAGSCNLAASQSATMTFPSAKPLSTSKSTAEPSSSSTVAKPTSPPNFGIGAIEKVMYGLSKTVNLSAELSTSWWY</sequence>
<evidence type="ECO:0000256" key="1">
    <source>
        <dbReference type="SAM" id="MobiDB-lite"/>
    </source>
</evidence>
<reference evidence="3" key="1">
    <citation type="submission" date="2021-06" db="EMBL/GenBank/DDBJ databases">
        <authorList>
            <person name="Kallberg Y."/>
            <person name="Tangrot J."/>
            <person name="Rosling A."/>
        </authorList>
    </citation>
    <scope>NUCLEOTIDE SEQUENCE</scope>
    <source>
        <strain evidence="3">AZ414A</strain>
    </source>
</reference>
<feature type="compositionally biased region" description="Low complexity" evidence="1">
    <location>
        <begin position="110"/>
        <end position="123"/>
    </location>
</feature>
<proteinExistence type="predicted"/>
<dbReference type="EMBL" id="CAJVPK010000083">
    <property type="protein sequence ID" value="CAG8445074.1"/>
    <property type="molecule type" value="Genomic_DNA"/>
</dbReference>
<evidence type="ECO:0000313" key="4">
    <source>
        <dbReference type="Proteomes" id="UP000789706"/>
    </source>
</evidence>
<protein>
    <submittedName>
        <fullName evidence="3">10298_t:CDS:1</fullName>
    </submittedName>
</protein>
<dbReference type="OrthoDB" id="2507140at2759"/>
<dbReference type="AlphaFoldDB" id="A0A9N8V746"/>
<dbReference type="Proteomes" id="UP000789706">
    <property type="component" value="Unassembled WGS sequence"/>
</dbReference>
<organism evidence="3 4">
    <name type="scientific">Diversispora eburnea</name>
    <dbReference type="NCBI Taxonomy" id="1213867"/>
    <lineage>
        <taxon>Eukaryota</taxon>
        <taxon>Fungi</taxon>
        <taxon>Fungi incertae sedis</taxon>
        <taxon>Mucoromycota</taxon>
        <taxon>Glomeromycotina</taxon>
        <taxon>Glomeromycetes</taxon>
        <taxon>Diversisporales</taxon>
        <taxon>Diversisporaceae</taxon>
        <taxon>Diversispora</taxon>
    </lineage>
</organism>